<dbReference type="FunCoup" id="D8LYC9">
    <property type="interactions" value="296"/>
</dbReference>
<organism evidence="5">
    <name type="scientific">Blastocystis hominis</name>
    <dbReference type="NCBI Taxonomy" id="12968"/>
    <lineage>
        <taxon>Eukaryota</taxon>
        <taxon>Sar</taxon>
        <taxon>Stramenopiles</taxon>
        <taxon>Bigyra</taxon>
        <taxon>Opalozoa</taxon>
        <taxon>Opalinata</taxon>
        <taxon>Blastocystidae</taxon>
        <taxon>Blastocystis</taxon>
    </lineage>
</organism>
<dbReference type="Pfam" id="PF00428">
    <property type="entry name" value="Ribosomal_60s"/>
    <property type="match status" value="1"/>
</dbReference>
<feature type="compositionally biased region" description="Acidic residues" evidence="4">
    <location>
        <begin position="88"/>
        <end position="100"/>
    </location>
</feature>
<gene>
    <name evidence="5" type="ORF">GSBLH_T00000890001</name>
</gene>
<dbReference type="EMBL" id="FN668639">
    <property type="protein sequence ID" value="CBK20584.2"/>
    <property type="molecule type" value="Genomic_DNA"/>
</dbReference>
<accession>D8LYC9</accession>
<dbReference type="HAMAP" id="MF_01478">
    <property type="entry name" value="Ribosomal_L12_arch"/>
    <property type="match status" value="1"/>
</dbReference>
<evidence type="ECO:0000256" key="4">
    <source>
        <dbReference type="SAM" id="MobiDB-lite"/>
    </source>
</evidence>
<dbReference type="OMA" id="IQVENIW"/>
<dbReference type="GO" id="GO:0003735">
    <property type="term" value="F:structural constituent of ribosome"/>
    <property type="evidence" value="ECO:0007669"/>
    <property type="project" value="InterPro"/>
</dbReference>
<dbReference type="OrthoDB" id="2194681at2759"/>
<dbReference type="AlphaFoldDB" id="D8LYC9"/>
<sequence>MSAVEKEEFAISLAVLLCADAKVEVTKENLDKVVKAAGLTIAPYWSTVFGSNMADKDVMDMLAAPGVGAAAPAAAAPAASEEKKEEEAKEEEEEEEEDIDMSGGGLFGDDDDDW</sequence>
<evidence type="ECO:0000313" key="5">
    <source>
        <dbReference type="EMBL" id="CBK20584.2"/>
    </source>
</evidence>
<dbReference type="PANTHER" id="PTHR45696">
    <property type="entry name" value="60S ACIDIC RIBOSOMAL PROTEIN P1"/>
    <property type="match status" value="1"/>
</dbReference>
<dbReference type="Gene3D" id="1.10.10.1410">
    <property type="match status" value="1"/>
</dbReference>
<dbReference type="GO" id="GO:0022625">
    <property type="term" value="C:cytosolic large ribosomal subunit"/>
    <property type="evidence" value="ECO:0007669"/>
    <property type="project" value="TreeGrafter"/>
</dbReference>
<name>D8LYC9_BLAHO</name>
<evidence type="ECO:0008006" key="7">
    <source>
        <dbReference type="Google" id="ProtNLM"/>
    </source>
</evidence>
<dbReference type="Proteomes" id="UP000008312">
    <property type="component" value="Unassembled WGS sequence"/>
</dbReference>
<keyword evidence="6" id="KW-1185">Reference proteome</keyword>
<keyword evidence="2" id="KW-0689">Ribosomal protein</keyword>
<protein>
    <recommendedName>
        <fullName evidence="7">60S acidic ribosomal protein P1</fullName>
    </recommendedName>
</protein>
<evidence type="ECO:0000313" key="6">
    <source>
        <dbReference type="Proteomes" id="UP000008312"/>
    </source>
</evidence>
<dbReference type="GO" id="GO:0002181">
    <property type="term" value="P:cytoplasmic translation"/>
    <property type="evidence" value="ECO:0007669"/>
    <property type="project" value="TreeGrafter"/>
</dbReference>
<dbReference type="GO" id="GO:0006414">
    <property type="term" value="P:translational elongation"/>
    <property type="evidence" value="ECO:0007669"/>
    <property type="project" value="InterPro"/>
</dbReference>
<dbReference type="InterPro" id="IPR027534">
    <property type="entry name" value="Ribosomal_P1/P2"/>
</dbReference>
<dbReference type="GO" id="GO:0043021">
    <property type="term" value="F:ribonucleoprotein complex binding"/>
    <property type="evidence" value="ECO:0007669"/>
    <property type="project" value="TreeGrafter"/>
</dbReference>
<evidence type="ECO:0000256" key="3">
    <source>
        <dbReference type="ARBA" id="ARBA00023274"/>
    </source>
</evidence>
<dbReference type="PANTHER" id="PTHR45696:SF10">
    <property type="entry name" value="LARGE RIBOSOMAL SUBUNIT PROTEIN P1"/>
    <property type="match status" value="1"/>
</dbReference>
<evidence type="ECO:0000256" key="2">
    <source>
        <dbReference type="ARBA" id="ARBA00022980"/>
    </source>
</evidence>
<comment type="similarity">
    <text evidence="1">Belongs to the eukaryotic ribosomal protein P1/P2 family.</text>
</comment>
<reference evidence="5" key="1">
    <citation type="submission" date="2010-02" db="EMBL/GenBank/DDBJ databases">
        <title>Sequencing and annotation of the Blastocystis hominis genome.</title>
        <authorList>
            <person name="Wincker P."/>
        </authorList>
    </citation>
    <scope>NUCLEOTIDE SEQUENCE</scope>
    <source>
        <strain evidence="5">Singapore isolate B</strain>
    </source>
</reference>
<evidence type="ECO:0000256" key="1">
    <source>
        <dbReference type="ARBA" id="ARBA00005436"/>
    </source>
</evidence>
<proteinExistence type="inferred from homology"/>
<dbReference type="GeneID" id="24918177"/>
<dbReference type="InParanoid" id="D8LYC9"/>
<dbReference type="InterPro" id="IPR038716">
    <property type="entry name" value="P1/P2_N_sf"/>
</dbReference>
<dbReference type="RefSeq" id="XP_012894632.1">
    <property type="nucleotide sequence ID" value="XM_013039178.1"/>
</dbReference>
<keyword evidence="3" id="KW-0687">Ribonucleoprotein</keyword>
<feature type="region of interest" description="Disordered" evidence="4">
    <location>
        <begin position="70"/>
        <end position="114"/>
    </location>
</feature>
<dbReference type="FunFam" id="1.10.10.1410:FF:000002">
    <property type="entry name" value="60S acidic ribosomal protein P2"/>
    <property type="match status" value="1"/>
</dbReference>
<feature type="compositionally biased region" description="Low complexity" evidence="4">
    <location>
        <begin position="70"/>
        <end position="79"/>
    </location>
</feature>
<dbReference type="GO" id="GO:0030295">
    <property type="term" value="F:protein kinase activator activity"/>
    <property type="evidence" value="ECO:0007669"/>
    <property type="project" value="TreeGrafter"/>
</dbReference>